<dbReference type="eggNOG" id="COG3259">
    <property type="taxonomic scope" value="Bacteria"/>
</dbReference>
<keyword evidence="6" id="KW-0460">Magnesium</keyword>
<dbReference type="HOGENOM" id="CLU_044556_0_0_3"/>
<keyword evidence="6" id="KW-0408">Iron</keyword>
<evidence type="ECO:0000256" key="1">
    <source>
        <dbReference type="ARBA" id="ARBA00001967"/>
    </source>
</evidence>
<evidence type="ECO:0000256" key="6">
    <source>
        <dbReference type="PIRSR" id="PIRSR601501-1"/>
    </source>
</evidence>
<dbReference type="SUPFAM" id="SSF56762">
    <property type="entry name" value="HydB/Nqo4-like"/>
    <property type="match status" value="1"/>
</dbReference>
<dbReference type="Gene3D" id="1.10.645.10">
    <property type="entry name" value="Cytochrome-c3 Hydrogenase, chain B"/>
    <property type="match status" value="1"/>
</dbReference>
<dbReference type="GO" id="GO:0008901">
    <property type="term" value="F:ferredoxin hydrogenase activity"/>
    <property type="evidence" value="ECO:0007669"/>
    <property type="project" value="InterPro"/>
</dbReference>
<keyword evidence="5" id="KW-0560">Oxidoreductase</keyword>
<feature type="binding site" evidence="6">
    <location>
        <position position="42"/>
    </location>
    <ligand>
        <name>Mg(2+)</name>
        <dbReference type="ChEBI" id="CHEBI:18420"/>
    </ligand>
</feature>
<dbReference type="Proteomes" id="UP000010471">
    <property type="component" value="Chromosome"/>
</dbReference>
<dbReference type="InterPro" id="IPR018194">
    <property type="entry name" value="Ni-dep_hyd_lsu_Ni_BS"/>
</dbReference>
<dbReference type="RefSeq" id="WP_015182972.1">
    <property type="nucleotide sequence ID" value="NC_019738.1"/>
</dbReference>
<keyword evidence="3 6" id="KW-0533">Nickel</keyword>
<comment type="similarity">
    <text evidence="2">Belongs to the [NiFe]/[NiFeSe] hydrogenase large subunit family.</text>
</comment>
<evidence type="ECO:0000256" key="4">
    <source>
        <dbReference type="ARBA" id="ARBA00022723"/>
    </source>
</evidence>
<dbReference type="PANTHER" id="PTHR43600:SF2">
    <property type="entry name" value="F420-NON-REDUCING HYDROGENASE VHU SUBUNIT A"/>
    <property type="match status" value="1"/>
</dbReference>
<dbReference type="AlphaFoldDB" id="K9WGB6"/>
<protein>
    <submittedName>
        <fullName evidence="7">Coenzyme F420-reducing hydrogenase, alpha subunit</fullName>
    </submittedName>
</protein>
<feature type="binding site" evidence="6">
    <location>
        <position position="447"/>
    </location>
    <ligand>
        <name>Ni(2+)</name>
        <dbReference type="ChEBI" id="CHEBI:49786"/>
    </ligand>
</feature>
<dbReference type="EMBL" id="CP003630">
    <property type="protein sequence ID" value="AFZ18824.1"/>
    <property type="molecule type" value="Genomic_DNA"/>
</dbReference>
<evidence type="ECO:0000256" key="5">
    <source>
        <dbReference type="ARBA" id="ARBA00023002"/>
    </source>
</evidence>
<dbReference type="OrthoDB" id="9761717at2"/>
<feature type="binding site" evidence="6">
    <location>
        <position position="453"/>
    </location>
    <ligand>
        <name>Mg(2+)</name>
        <dbReference type="ChEBI" id="CHEBI:18420"/>
    </ligand>
</feature>
<feature type="binding site" evidence="6">
    <location>
        <position position="61"/>
    </location>
    <ligand>
        <name>Ni(2+)</name>
        <dbReference type="ChEBI" id="CHEBI:49786"/>
    </ligand>
</feature>
<gene>
    <name evidence="7" type="ORF">Mic7113_3067</name>
</gene>
<evidence type="ECO:0000256" key="3">
    <source>
        <dbReference type="ARBA" id="ARBA00022596"/>
    </source>
</evidence>
<dbReference type="InterPro" id="IPR029014">
    <property type="entry name" value="NiFe-Hase_large"/>
</dbReference>
<evidence type="ECO:0000313" key="8">
    <source>
        <dbReference type="Proteomes" id="UP000010471"/>
    </source>
</evidence>
<dbReference type="PROSITE" id="PS00508">
    <property type="entry name" value="NI_HGENASE_L_2"/>
    <property type="match status" value="1"/>
</dbReference>
<dbReference type="PATRIC" id="fig|1173027.3.peg.3380"/>
<evidence type="ECO:0000313" key="7">
    <source>
        <dbReference type="EMBL" id="AFZ18824.1"/>
    </source>
</evidence>
<dbReference type="KEGG" id="mic:Mic7113_3067"/>
<sequence length="478" mass="52904">MKTVVIDPVTRIEGHAKISIFLDDAGEVSDARFHVVEYRGFEKFCEGRPFTDMAGITARICGICPVSHLLASSKTGDKILAVKIPPAAEKLRRLMNLAQITQSHALSFFHLSSPDFLLGWDSDPAKRNVFGLIEANPDLARAGIRLRQFGQNIIELLGARKIHSAWTVPGGVRSPLSEEGRQWICDRLPESLATVNLALGLFKGMIDGQLKDEVNIFGEFPSLFMGLVGKDGEWEHYGGHLRFSDSQGNIIADNLSEDNYQDFLGEAVEHWSYLKFPYYKPLGYPDGIYRVGPLARLNVCNHIGSEAADRELREFRDRAGGVPTSSFLYHYARLIEILACLEKIQTLMDDPDILSNRIRAQGGVNQLEAIGVSEAPRGTLFHHYKVDENGLIEKVNLIIATGQNNLAMNKTVAQIAKQYIHGDGNGHAIPEGFLNRVEAGIRCYDPCLSCSTHAAGQMPLHVQLVAPDGTIVNEIYRD</sequence>
<comment type="cofactor">
    <cofactor evidence="6">
        <name>Fe cation</name>
        <dbReference type="ChEBI" id="CHEBI:24875"/>
    </cofactor>
</comment>
<feature type="binding site" evidence="6">
    <location>
        <position position="64"/>
    </location>
    <ligand>
        <name>Fe cation</name>
        <dbReference type="ChEBI" id="CHEBI:24875"/>
    </ligand>
</feature>
<name>K9WGB6_9CYAN</name>
<evidence type="ECO:0000256" key="2">
    <source>
        <dbReference type="ARBA" id="ARBA00009292"/>
    </source>
</evidence>
<keyword evidence="8" id="KW-1185">Reference proteome</keyword>
<dbReference type="PANTHER" id="PTHR43600">
    <property type="entry name" value="COENZYME F420 HYDROGENASE, SUBUNIT ALPHA"/>
    <property type="match status" value="1"/>
</dbReference>
<feature type="binding site" evidence="6">
    <location>
        <position position="450"/>
    </location>
    <ligand>
        <name>Fe cation</name>
        <dbReference type="ChEBI" id="CHEBI:24875"/>
    </ligand>
</feature>
<accession>K9WGB6</accession>
<proteinExistence type="inferred from homology"/>
<feature type="binding site" evidence="6">
    <location>
        <position position="64"/>
    </location>
    <ligand>
        <name>Ni(2+)</name>
        <dbReference type="ChEBI" id="CHEBI:49786"/>
    </ligand>
</feature>
<dbReference type="STRING" id="1173027.Mic7113_3067"/>
<feature type="binding site" evidence="6">
    <location>
        <position position="397"/>
    </location>
    <ligand>
        <name>Mg(2+)</name>
        <dbReference type="ChEBI" id="CHEBI:18420"/>
    </ligand>
</feature>
<keyword evidence="4 6" id="KW-0479">Metal-binding</keyword>
<dbReference type="GO" id="GO:0016151">
    <property type="term" value="F:nickel cation binding"/>
    <property type="evidence" value="ECO:0007669"/>
    <property type="project" value="InterPro"/>
</dbReference>
<dbReference type="Pfam" id="PF00374">
    <property type="entry name" value="NiFeSe_Hases"/>
    <property type="match status" value="2"/>
</dbReference>
<comment type="cofactor">
    <cofactor evidence="1 6">
        <name>Ni(2+)</name>
        <dbReference type="ChEBI" id="CHEBI:49786"/>
    </cofactor>
</comment>
<dbReference type="InterPro" id="IPR001501">
    <property type="entry name" value="Ni-dep_hyd_lsu"/>
</dbReference>
<reference evidence="7 8" key="1">
    <citation type="submission" date="2012-06" db="EMBL/GenBank/DDBJ databases">
        <title>Finished chromosome of genome of Microcoleus sp. PCC 7113.</title>
        <authorList>
            <consortium name="US DOE Joint Genome Institute"/>
            <person name="Gugger M."/>
            <person name="Coursin T."/>
            <person name="Rippka R."/>
            <person name="Tandeau De Marsac N."/>
            <person name="Huntemann M."/>
            <person name="Wei C.-L."/>
            <person name="Han J."/>
            <person name="Detter J.C."/>
            <person name="Han C."/>
            <person name="Tapia R."/>
            <person name="Chen A."/>
            <person name="Kyrpides N."/>
            <person name="Mavromatis K."/>
            <person name="Markowitz V."/>
            <person name="Szeto E."/>
            <person name="Ivanova N."/>
            <person name="Pagani I."/>
            <person name="Pati A."/>
            <person name="Goodwin L."/>
            <person name="Nordberg H.P."/>
            <person name="Cantor M.N."/>
            <person name="Hua S.X."/>
            <person name="Woyke T."/>
            <person name="Kerfeld C.A."/>
        </authorList>
    </citation>
    <scope>NUCLEOTIDE SEQUENCE [LARGE SCALE GENOMIC DNA]</scope>
    <source>
        <strain evidence="7 8">PCC 7113</strain>
    </source>
</reference>
<organism evidence="7 8">
    <name type="scientific">Allocoleopsis franciscana PCC 7113</name>
    <dbReference type="NCBI Taxonomy" id="1173027"/>
    <lineage>
        <taxon>Bacteria</taxon>
        <taxon>Bacillati</taxon>
        <taxon>Cyanobacteriota</taxon>
        <taxon>Cyanophyceae</taxon>
        <taxon>Coleofasciculales</taxon>
        <taxon>Coleofasciculaceae</taxon>
        <taxon>Allocoleopsis</taxon>
        <taxon>Allocoleopsis franciscana</taxon>
    </lineage>
</organism>